<protein>
    <submittedName>
        <fullName evidence="3">Universal stress protein UspA</fullName>
    </submittedName>
</protein>
<dbReference type="PANTHER" id="PTHR46268">
    <property type="entry name" value="STRESS RESPONSE PROTEIN NHAX"/>
    <property type="match status" value="1"/>
</dbReference>
<dbReference type="RefSeq" id="WP_097379326.1">
    <property type="nucleotide sequence ID" value="NZ_NXNI01000001.1"/>
</dbReference>
<dbReference type="Pfam" id="PF00582">
    <property type="entry name" value="Usp"/>
    <property type="match status" value="1"/>
</dbReference>
<evidence type="ECO:0000259" key="2">
    <source>
        <dbReference type="Pfam" id="PF00582"/>
    </source>
</evidence>
<dbReference type="PANTHER" id="PTHR46268:SF24">
    <property type="entry name" value="UNIVERSAL STRESS PROTEIN"/>
    <property type="match status" value="1"/>
</dbReference>
<gene>
    <name evidence="3" type="ORF">CP557_07400</name>
</gene>
<dbReference type="Proteomes" id="UP000219689">
    <property type="component" value="Unassembled WGS sequence"/>
</dbReference>
<name>A0A2A5QUE3_9EURY</name>
<evidence type="ECO:0000313" key="3">
    <source>
        <dbReference type="EMBL" id="PCR90379.1"/>
    </source>
</evidence>
<reference evidence="3 4" key="1">
    <citation type="submission" date="2017-09" db="EMBL/GenBank/DDBJ databases">
        <title>Genome sequences of Natrinema ejinorence JCM 13890T.</title>
        <authorList>
            <person name="Roh S.W."/>
            <person name="Kim Y.B."/>
            <person name="Kim J.Y."/>
        </authorList>
    </citation>
    <scope>NUCLEOTIDE SEQUENCE [LARGE SCALE GENOMIC DNA]</scope>
    <source>
        <strain evidence="3 4">JCM 13890</strain>
    </source>
</reference>
<proteinExistence type="inferred from homology"/>
<dbReference type="CDD" id="cd00293">
    <property type="entry name" value="USP-like"/>
    <property type="match status" value="1"/>
</dbReference>
<dbReference type="PRINTS" id="PR01438">
    <property type="entry name" value="UNVRSLSTRESS"/>
</dbReference>
<dbReference type="InterPro" id="IPR006016">
    <property type="entry name" value="UspA"/>
</dbReference>
<dbReference type="SUPFAM" id="SSF52402">
    <property type="entry name" value="Adenine nucleotide alpha hydrolases-like"/>
    <property type="match status" value="1"/>
</dbReference>
<dbReference type="Gene3D" id="3.40.50.620">
    <property type="entry name" value="HUPs"/>
    <property type="match status" value="1"/>
</dbReference>
<comment type="caution">
    <text evidence="3">The sequence shown here is derived from an EMBL/GenBank/DDBJ whole genome shotgun (WGS) entry which is preliminary data.</text>
</comment>
<sequence length="157" mass="17807">MPSQVLVGFDESTQANFALRYTLSTYPDAEIHVLYVNDLAEQYRTDDHDGEGDIYDFPSEELYERSRTDAEELLERAAEIPRDFETEIQTESIDGKADSTIVTYAEEHDIDHIVLGSHGRNGLARYLLGSVAESVARRAHVPVTIIREDVPPREPER</sequence>
<dbReference type="EMBL" id="NXNI01000001">
    <property type="protein sequence ID" value="PCR90379.1"/>
    <property type="molecule type" value="Genomic_DNA"/>
</dbReference>
<evidence type="ECO:0000313" key="4">
    <source>
        <dbReference type="Proteomes" id="UP000219689"/>
    </source>
</evidence>
<evidence type="ECO:0000256" key="1">
    <source>
        <dbReference type="ARBA" id="ARBA00008791"/>
    </source>
</evidence>
<organism evidence="3 4">
    <name type="scientific">Natrinema ejinorense</name>
    <dbReference type="NCBI Taxonomy" id="373386"/>
    <lineage>
        <taxon>Archaea</taxon>
        <taxon>Methanobacteriati</taxon>
        <taxon>Methanobacteriota</taxon>
        <taxon>Stenosarchaea group</taxon>
        <taxon>Halobacteria</taxon>
        <taxon>Halobacteriales</taxon>
        <taxon>Natrialbaceae</taxon>
        <taxon>Natrinema</taxon>
    </lineage>
</organism>
<keyword evidence="4" id="KW-1185">Reference proteome</keyword>
<dbReference type="InterPro" id="IPR006015">
    <property type="entry name" value="Universal_stress_UspA"/>
</dbReference>
<dbReference type="OrthoDB" id="105697at2157"/>
<accession>A0A2A5QUE3</accession>
<feature type="domain" description="UspA" evidence="2">
    <location>
        <begin position="4"/>
        <end position="147"/>
    </location>
</feature>
<dbReference type="AlphaFoldDB" id="A0A2A5QUE3"/>
<dbReference type="InterPro" id="IPR014729">
    <property type="entry name" value="Rossmann-like_a/b/a_fold"/>
</dbReference>
<comment type="similarity">
    <text evidence="1">Belongs to the universal stress protein A family.</text>
</comment>